<protein>
    <submittedName>
        <fullName evidence="1">Uncharacterized protein</fullName>
    </submittedName>
</protein>
<evidence type="ECO:0000313" key="1">
    <source>
        <dbReference type="EMBL" id="TFK62149.1"/>
    </source>
</evidence>
<sequence>MDRILALPDLAGLSTVRKRPKIPTPQSSSPRSPKRVKPEQIERPPVPPFAPRTPKKYRPQKVKKPPSESTTQAPHRPSITFKVYSPSPPPPQFEDDWFDPITEWANSQSETLTGNAGDRTNDPSSDWDLEFDDSDRSISLPEYIYNQGDCCPASPGSSGYVQSKTKSCLVDYTSSSPLAGLQEAWEYSSPSSEPLDQLDEGQYPNFRPAVYPQACDEALRINGNEADMTSLPGGGIDESGAAVSIFDMESPWDAIGNILGFSRTGAGETVFHQEIGSAEDYPIHDRMIEPREDDTHTVSASSQRYTDPHEETHHTPKLGFGHPKSDKDPFHAPDIMVRSASHDCRRPDTDPISQSSQNTGPAPNRLDGPLDLGEAESLMERNIPTPDSQLPYRPSEGLALRTAGAAPDPMSSVDIFLQGELESRGTPEPPMWNVATVFPKTPNTDRYSPSEGHEVEGTQIEVKVQAIGRLEDLCDVNQVNHGPALFLDFEESEEE</sequence>
<evidence type="ECO:0000313" key="2">
    <source>
        <dbReference type="Proteomes" id="UP000308600"/>
    </source>
</evidence>
<gene>
    <name evidence="1" type="ORF">BDN72DRAFT_848985</name>
</gene>
<accession>A0ACD3AA06</accession>
<dbReference type="Proteomes" id="UP000308600">
    <property type="component" value="Unassembled WGS sequence"/>
</dbReference>
<keyword evidence="2" id="KW-1185">Reference proteome</keyword>
<proteinExistence type="predicted"/>
<dbReference type="EMBL" id="ML208602">
    <property type="protein sequence ID" value="TFK62149.1"/>
    <property type="molecule type" value="Genomic_DNA"/>
</dbReference>
<organism evidence="1 2">
    <name type="scientific">Pluteus cervinus</name>
    <dbReference type="NCBI Taxonomy" id="181527"/>
    <lineage>
        <taxon>Eukaryota</taxon>
        <taxon>Fungi</taxon>
        <taxon>Dikarya</taxon>
        <taxon>Basidiomycota</taxon>
        <taxon>Agaricomycotina</taxon>
        <taxon>Agaricomycetes</taxon>
        <taxon>Agaricomycetidae</taxon>
        <taxon>Agaricales</taxon>
        <taxon>Pluteineae</taxon>
        <taxon>Pluteaceae</taxon>
        <taxon>Pluteus</taxon>
    </lineage>
</organism>
<reference evidence="1 2" key="1">
    <citation type="journal article" date="2019" name="Nat. Ecol. Evol.">
        <title>Megaphylogeny resolves global patterns of mushroom evolution.</title>
        <authorList>
            <person name="Varga T."/>
            <person name="Krizsan K."/>
            <person name="Foldi C."/>
            <person name="Dima B."/>
            <person name="Sanchez-Garcia M."/>
            <person name="Sanchez-Ramirez S."/>
            <person name="Szollosi G.J."/>
            <person name="Szarkandi J.G."/>
            <person name="Papp V."/>
            <person name="Albert L."/>
            <person name="Andreopoulos W."/>
            <person name="Angelini C."/>
            <person name="Antonin V."/>
            <person name="Barry K.W."/>
            <person name="Bougher N.L."/>
            <person name="Buchanan P."/>
            <person name="Buyck B."/>
            <person name="Bense V."/>
            <person name="Catcheside P."/>
            <person name="Chovatia M."/>
            <person name="Cooper J."/>
            <person name="Damon W."/>
            <person name="Desjardin D."/>
            <person name="Finy P."/>
            <person name="Geml J."/>
            <person name="Haridas S."/>
            <person name="Hughes K."/>
            <person name="Justo A."/>
            <person name="Karasinski D."/>
            <person name="Kautmanova I."/>
            <person name="Kiss B."/>
            <person name="Kocsube S."/>
            <person name="Kotiranta H."/>
            <person name="LaButti K.M."/>
            <person name="Lechner B.E."/>
            <person name="Liimatainen K."/>
            <person name="Lipzen A."/>
            <person name="Lukacs Z."/>
            <person name="Mihaltcheva S."/>
            <person name="Morgado L.N."/>
            <person name="Niskanen T."/>
            <person name="Noordeloos M.E."/>
            <person name="Ohm R.A."/>
            <person name="Ortiz-Santana B."/>
            <person name="Ovrebo C."/>
            <person name="Racz N."/>
            <person name="Riley R."/>
            <person name="Savchenko A."/>
            <person name="Shiryaev A."/>
            <person name="Soop K."/>
            <person name="Spirin V."/>
            <person name="Szebenyi C."/>
            <person name="Tomsovsky M."/>
            <person name="Tulloss R.E."/>
            <person name="Uehling J."/>
            <person name="Grigoriev I.V."/>
            <person name="Vagvolgyi C."/>
            <person name="Papp T."/>
            <person name="Martin F.M."/>
            <person name="Miettinen O."/>
            <person name="Hibbett D.S."/>
            <person name="Nagy L.G."/>
        </authorList>
    </citation>
    <scope>NUCLEOTIDE SEQUENCE [LARGE SCALE GENOMIC DNA]</scope>
    <source>
        <strain evidence="1 2">NL-1719</strain>
    </source>
</reference>
<name>A0ACD3AA06_9AGAR</name>